<protein>
    <submittedName>
        <fullName evidence="1">28110_t:CDS:1</fullName>
    </submittedName>
</protein>
<reference evidence="1" key="1">
    <citation type="submission" date="2021-06" db="EMBL/GenBank/DDBJ databases">
        <authorList>
            <person name="Kallberg Y."/>
            <person name="Tangrot J."/>
            <person name="Rosling A."/>
        </authorList>
    </citation>
    <scope>NUCLEOTIDE SEQUENCE</scope>
    <source>
        <strain evidence="1">MA461A</strain>
    </source>
</reference>
<proteinExistence type="predicted"/>
<comment type="caution">
    <text evidence="1">The sequence shown here is derived from an EMBL/GenBank/DDBJ whole genome shotgun (WGS) entry which is preliminary data.</text>
</comment>
<keyword evidence="2" id="KW-1185">Reference proteome</keyword>
<dbReference type="EMBL" id="CAJVQC010093704">
    <property type="protein sequence ID" value="CAG8827367.1"/>
    <property type="molecule type" value="Genomic_DNA"/>
</dbReference>
<evidence type="ECO:0000313" key="1">
    <source>
        <dbReference type="EMBL" id="CAG8827367.1"/>
    </source>
</evidence>
<name>A0ACA9S6L2_9GLOM</name>
<evidence type="ECO:0000313" key="2">
    <source>
        <dbReference type="Proteomes" id="UP000789920"/>
    </source>
</evidence>
<accession>A0ACA9S6L2</accession>
<sequence length="103" mass="11819">NELFSNFTLPRVSRSLVTLAKSNIKKILALVEFDEKIIASAESDKKIIALAKSNKEEIQILAESDMEEMFNIEEIFGVEEISEIKISDIEEIMFNTDKVFYKL</sequence>
<feature type="non-terminal residue" evidence="1">
    <location>
        <position position="1"/>
    </location>
</feature>
<organism evidence="1 2">
    <name type="scientific">Racocetra persica</name>
    <dbReference type="NCBI Taxonomy" id="160502"/>
    <lineage>
        <taxon>Eukaryota</taxon>
        <taxon>Fungi</taxon>
        <taxon>Fungi incertae sedis</taxon>
        <taxon>Mucoromycota</taxon>
        <taxon>Glomeromycotina</taxon>
        <taxon>Glomeromycetes</taxon>
        <taxon>Diversisporales</taxon>
        <taxon>Gigasporaceae</taxon>
        <taxon>Racocetra</taxon>
    </lineage>
</organism>
<gene>
    <name evidence="1" type="ORF">RPERSI_LOCUS26961</name>
</gene>
<dbReference type="Proteomes" id="UP000789920">
    <property type="component" value="Unassembled WGS sequence"/>
</dbReference>